<dbReference type="AlphaFoldDB" id="A0A2N9EFC8"/>
<keyword evidence="1" id="KW-0472">Membrane</keyword>
<keyword evidence="1" id="KW-0812">Transmembrane</keyword>
<sequence>MSFGADFKKIWSPWLCWRACRRMMFRKPRLQARIAASLITIILVVVMSFALMLWLPTKSTCHVLFFPMKAMPCHLPLFEEIPAVVMMSCHSNLICPKLVVFWCPSLLGVIVFRGVCLYLLIKDWDVRIVSIEFGILPSKRIWFLWNQIHHKVVRP</sequence>
<proteinExistence type="predicted"/>
<reference evidence="2" key="1">
    <citation type="submission" date="2018-02" db="EMBL/GenBank/DDBJ databases">
        <authorList>
            <person name="Cohen D.B."/>
            <person name="Kent A.D."/>
        </authorList>
    </citation>
    <scope>NUCLEOTIDE SEQUENCE</scope>
</reference>
<dbReference type="EMBL" id="OIVN01000054">
    <property type="protein sequence ID" value="SPC73361.1"/>
    <property type="molecule type" value="Genomic_DNA"/>
</dbReference>
<evidence type="ECO:0000313" key="2">
    <source>
        <dbReference type="EMBL" id="SPC73361.1"/>
    </source>
</evidence>
<organism evidence="2">
    <name type="scientific">Fagus sylvatica</name>
    <name type="common">Beechnut</name>
    <dbReference type="NCBI Taxonomy" id="28930"/>
    <lineage>
        <taxon>Eukaryota</taxon>
        <taxon>Viridiplantae</taxon>
        <taxon>Streptophyta</taxon>
        <taxon>Embryophyta</taxon>
        <taxon>Tracheophyta</taxon>
        <taxon>Spermatophyta</taxon>
        <taxon>Magnoliopsida</taxon>
        <taxon>eudicotyledons</taxon>
        <taxon>Gunneridae</taxon>
        <taxon>Pentapetalae</taxon>
        <taxon>rosids</taxon>
        <taxon>fabids</taxon>
        <taxon>Fagales</taxon>
        <taxon>Fagaceae</taxon>
        <taxon>Fagus</taxon>
    </lineage>
</organism>
<accession>A0A2N9EFC8</accession>
<feature type="transmembrane region" description="Helical" evidence="1">
    <location>
        <begin position="99"/>
        <end position="121"/>
    </location>
</feature>
<protein>
    <submittedName>
        <fullName evidence="2">Uncharacterized protein</fullName>
    </submittedName>
</protein>
<evidence type="ECO:0000256" key="1">
    <source>
        <dbReference type="SAM" id="Phobius"/>
    </source>
</evidence>
<name>A0A2N9EFC8_FAGSY</name>
<keyword evidence="1" id="KW-1133">Transmembrane helix</keyword>
<feature type="transmembrane region" description="Helical" evidence="1">
    <location>
        <begin position="32"/>
        <end position="55"/>
    </location>
</feature>
<gene>
    <name evidence="2" type="ORF">FSB_LOCUS1243</name>
</gene>